<dbReference type="AlphaFoldDB" id="A0A2S5A4E7"/>
<dbReference type="GO" id="GO:0016020">
    <property type="term" value="C:membrane"/>
    <property type="evidence" value="ECO:0007669"/>
    <property type="project" value="UniProtKB-SubCell"/>
</dbReference>
<feature type="transmembrane region" description="Helical" evidence="5">
    <location>
        <begin position="64"/>
        <end position="86"/>
    </location>
</feature>
<evidence type="ECO:0000256" key="5">
    <source>
        <dbReference type="SAM" id="Phobius"/>
    </source>
</evidence>
<reference evidence="7 8" key="1">
    <citation type="submission" date="2018-01" db="EMBL/GenBank/DDBJ databases">
        <authorList>
            <person name="Gaut B.S."/>
            <person name="Morton B.R."/>
            <person name="Clegg M.T."/>
            <person name="Duvall M.R."/>
        </authorList>
    </citation>
    <scope>NUCLEOTIDE SEQUENCE [LARGE SCALE GENOMIC DNA]</scope>
    <source>
        <strain evidence="7 8">HR-AV</strain>
    </source>
</reference>
<evidence type="ECO:0000256" key="4">
    <source>
        <dbReference type="ARBA" id="ARBA00023136"/>
    </source>
</evidence>
<dbReference type="InterPro" id="IPR007267">
    <property type="entry name" value="GtrA_DPMS_TM"/>
</dbReference>
<dbReference type="Proteomes" id="UP000236893">
    <property type="component" value="Unassembled WGS sequence"/>
</dbReference>
<dbReference type="Pfam" id="PF04138">
    <property type="entry name" value="GtrA_DPMS_TM"/>
    <property type="match status" value="1"/>
</dbReference>
<evidence type="ECO:0000313" key="8">
    <source>
        <dbReference type="Proteomes" id="UP000236893"/>
    </source>
</evidence>
<comment type="subcellular location">
    <subcellularLocation>
        <location evidence="1">Membrane</location>
        <topology evidence="1">Multi-pass membrane protein</topology>
    </subcellularLocation>
</comment>
<evidence type="ECO:0000256" key="1">
    <source>
        <dbReference type="ARBA" id="ARBA00004141"/>
    </source>
</evidence>
<keyword evidence="4 5" id="KW-0472">Membrane</keyword>
<keyword evidence="3 5" id="KW-1133">Transmembrane helix</keyword>
<name>A0A2S5A4E7_9SPHI</name>
<feature type="transmembrane region" description="Helical" evidence="5">
    <location>
        <begin position="98"/>
        <end position="120"/>
    </location>
</feature>
<gene>
    <name evidence="7" type="ORF">C3K47_06485</name>
</gene>
<keyword evidence="7" id="KW-0503">Monooxygenase</keyword>
<dbReference type="GO" id="GO:0004497">
    <property type="term" value="F:monooxygenase activity"/>
    <property type="evidence" value="ECO:0007669"/>
    <property type="project" value="UniProtKB-KW"/>
</dbReference>
<evidence type="ECO:0000256" key="3">
    <source>
        <dbReference type="ARBA" id="ARBA00022989"/>
    </source>
</evidence>
<evidence type="ECO:0000256" key="2">
    <source>
        <dbReference type="ARBA" id="ARBA00022692"/>
    </source>
</evidence>
<keyword evidence="2 5" id="KW-0812">Transmembrane</keyword>
<dbReference type="GO" id="GO:0000271">
    <property type="term" value="P:polysaccharide biosynthetic process"/>
    <property type="evidence" value="ECO:0007669"/>
    <property type="project" value="InterPro"/>
</dbReference>
<evidence type="ECO:0000313" key="7">
    <source>
        <dbReference type="EMBL" id="POY37404.1"/>
    </source>
</evidence>
<protein>
    <submittedName>
        <fullName evidence="7">Phenylalanine 4-monooxygenase</fullName>
    </submittedName>
</protein>
<dbReference type="RefSeq" id="WP_103788312.1">
    <property type="nucleotide sequence ID" value="NZ_PQVF01000004.1"/>
</dbReference>
<comment type="caution">
    <text evidence="7">The sequence shown here is derived from an EMBL/GenBank/DDBJ whole genome shotgun (WGS) entry which is preliminary data.</text>
</comment>
<sequence>MPRGERRKRAFILSKTIFENKTFRFLISGGTSTLVDIGLYRIFYYHILYQQPINFLGSQISGHTAALCVSFTAGFITNFLISKFFVFNNSNLQTRVQLFRYMVVAAVNFCANYFLLKLFVEFLHLEPTVSRAISAMIVAVMSFLLGKYFAFKVKTI</sequence>
<feature type="transmembrane region" description="Helical" evidence="5">
    <location>
        <begin position="21"/>
        <end position="44"/>
    </location>
</feature>
<proteinExistence type="predicted"/>
<feature type="domain" description="GtrA/DPMS transmembrane" evidence="6">
    <location>
        <begin position="24"/>
        <end position="151"/>
    </location>
</feature>
<keyword evidence="7" id="KW-0560">Oxidoreductase</keyword>
<organism evidence="7 8">
    <name type="scientific">Solitalea longa</name>
    <dbReference type="NCBI Taxonomy" id="2079460"/>
    <lineage>
        <taxon>Bacteria</taxon>
        <taxon>Pseudomonadati</taxon>
        <taxon>Bacteroidota</taxon>
        <taxon>Sphingobacteriia</taxon>
        <taxon>Sphingobacteriales</taxon>
        <taxon>Sphingobacteriaceae</taxon>
        <taxon>Solitalea</taxon>
    </lineage>
</organism>
<dbReference type="EMBL" id="PQVF01000004">
    <property type="protein sequence ID" value="POY37404.1"/>
    <property type="molecule type" value="Genomic_DNA"/>
</dbReference>
<evidence type="ECO:0000259" key="6">
    <source>
        <dbReference type="Pfam" id="PF04138"/>
    </source>
</evidence>
<dbReference type="OrthoDB" id="771485at2"/>
<accession>A0A2S5A4E7</accession>
<feature type="transmembrane region" description="Helical" evidence="5">
    <location>
        <begin position="132"/>
        <end position="151"/>
    </location>
</feature>
<keyword evidence="8" id="KW-1185">Reference proteome</keyword>